<dbReference type="PANTHER" id="PTHR11362:SF82">
    <property type="entry name" value="PHOSPHATIDYLETHANOLAMINE-BINDING PROTEIN 4"/>
    <property type="match status" value="1"/>
</dbReference>
<dbReference type="InterPro" id="IPR035810">
    <property type="entry name" value="PEBP_euk"/>
</dbReference>
<dbReference type="PANTHER" id="PTHR11362">
    <property type="entry name" value="PHOSPHATIDYLETHANOLAMINE-BINDING PROTEIN"/>
    <property type="match status" value="1"/>
</dbReference>
<dbReference type="KEGG" id="vg:80516713"/>
<reference evidence="1" key="2">
    <citation type="journal article" date="2018" name="Nat. Commun.">
        <title>Tailed giant Tupanvirus possesses the most complete translational apparatus of the known virosphere.</title>
        <authorList>
            <person name="Abrahao J."/>
            <person name="Silva L."/>
            <person name="Silva L.S."/>
            <person name="Khalil J.Y.B."/>
            <person name="Rodrigues R."/>
            <person name="Arantes T."/>
            <person name="Assis F."/>
            <person name="Boratto P."/>
            <person name="Andrade M."/>
            <person name="Kroon E.G."/>
            <person name="Ribeiro B."/>
            <person name="Bergier I."/>
            <person name="Seligmann H."/>
            <person name="Ghigo E."/>
            <person name="Colson P."/>
            <person name="Levasseur A."/>
            <person name="Kroemer G."/>
            <person name="Raoult D."/>
            <person name="La Scola B."/>
        </authorList>
    </citation>
    <scope>NUCLEOTIDE SEQUENCE [LARGE SCALE GENOMIC DNA]</scope>
    <source>
        <strain evidence="1">Deep ocean</strain>
    </source>
</reference>
<dbReference type="GeneID" id="80516713"/>
<dbReference type="InterPro" id="IPR008914">
    <property type="entry name" value="PEBP"/>
</dbReference>
<proteinExistence type="predicted"/>
<sequence>MNSFSVVIAGITIRDGVFIPLERITQKPKIKFDRYPDEFYTILMVDPDAPSRENPIYKYWLHLLIINNNQKIVSYEPPSPPINSGKHRYIFYLLKQQGVLSKNKLQDFNDNNIDRKNFNLEDFINDNNLKIMSSVYFETENS</sequence>
<dbReference type="SUPFAM" id="SSF49777">
    <property type="entry name" value="PEBP-like"/>
    <property type="match status" value="1"/>
</dbReference>
<dbReference type="CDD" id="cd00866">
    <property type="entry name" value="PEBP_euk"/>
    <property type="match status" value="1"/>
</dbReference>
<dbReference type="InterPro" id="IPR036610">
    <property type="entry name" value="PEBP-like_sf"/>
</dbReference>
<organism evidence="1">
    <name type="scientific">Tupanvirus deep ocean</name>
    <dbReference type="NCBI Taxonomy" id="2126984"/>
    <lineage>
        <taxon>Viruses</taxon>
        <taxon>Varidnaviria</taxon>
        <taxon>Bamfordvirae</taxon>
        <taxon>Nucleocytoviricota</taxon>
        <taxon>Megaviricetes</taxon>
        <taxon>Imitervirales</taxon>
        <taxon>Mimiviridae</taxon>
        <taxon>Megamimivirinae</taxon>
        <taxon>Tupanvirus</taxon>
        <taxon>Tupanvirus altamarinense</taxon>
    </lineage>
</organism>
<accession>A0A6N1NBY3</accession>
<dbReference type="Gene3D" id="3.90.280.10">
    <property type="entry name" value="PEBP-like"/>
    <property type="match status" value="1"/>
</dbReference>
<dbReference type="RefSeq" id="YP_010780022.1">
    <property type="nucleotide sequence ID" value="NC_075038.1"/>
</dbReference>
<dbReference type="EMBL" id="MF405918">
    <property type="protein sequence ID" value="QKU33424.1"/>
    <property type="molecule type" value="Genomic_DNA"/>
</dbReference>
<evidence type="ECO:0000313" key="1">
    <source>
        <dbReference type="EMBL" id="QKU33424.1"/>
    </source>
</evidence>
<protein>
    <submittedName>
        <fullName evidence="1">Phosphatidylethanolamine-binding protein-like protein</fullName>
    </submittedName>
</protein>
<name>A0A6N1NBY3_9VIRU</name>
<reference evidence="1" key="1">
    <citation type="submission" date="2017-06" db="EMBL/GenBank/DDBJ databases">
        <authorList>
            <person name="Assis F.L."/>
            <person name="Abrahao J.S."/>
            <person name="Silva L."/>
            <person name="Khalil J.B."/>
            <person name="Rodrigues R."/>
            <person name="Silva L.S."/>
            <person name="Boratto P."/>
            <person name="Andrade M."/>
            <person name="Kroon E.G."/>
            <person name="Ribeiro B."/>
            <person name="Bergier I."/>
            <person name="Seligmann H."/>
            <person name="Ghigo E."/>
            <person name="Colson P."/>
            <person name="Levasseur A."/>
            <person name="Raoult D."/>
            <person name="Scola B.L."/>
        </authorList>
    </citation>
    <scope>NUCLEOTIDE SEQUENCE</scope>
    <source>
        <strain evidence="1">Deep ocean</strain>
    </source>
</reference>
<dbReference type="Pfam" id="PF01161">
    <property type="entry name" value="PBP"/>
    <property type="match status" value="1"/>
</dbReference>